<feature type="domain" description="Methyltransferase" evidence="4">
    <location>
        <begin position="16"/>
        <end position="111"/>
    </location>
</feature>
<dbReference type="CDD" id="cd02440">
    <property type="entry name" value="AdoMet_MTases"/>
    <property type="match status" value="1"/>
</dbReference>
<dbReference type="GO" id="GO:0032259">
    <property type="term" value="P:methylation"/>
    <property type="evidence" value="ECO:0007669"/>
    <property type="project" value="UniProtKB-KW"/>
</dbReference>
<dbReference type="AlphaFoldDB" id="A0A512H4V8"/>
<organism evidence="5 6">
    <name type="scientific">Pararhodospirillum oryzae</name>
    <dbReference type="NCBI Taxonomy" id="478448"/>
    <lineage>
        <taxon>Bacteria</taxon>
        <taxon>Pseudomonadati</taxon>
        <taxon>Pseudomonadota</taxon>
        <taxon>Alphaproteobacteria</taxon>
        <taxon>Rhodospirillales</taxon>
        <taxon>Rhodospirillaceae</taxon>
        <taxon>Pararhodospirillum</taxon>
    </lineage>
</organism>
<dbReference type="PANTHER" id="PTHR43464">
    <property type="entry name" value="METHYLTRANSFERASE"/>
    <property type="match status" value="1"/>
</dbReference>
<protein>
    <recommendedName>
        <fullName evidence="4">Methyltransferase domain-containing protein</fullName>
    </recommendedName>
</protein>
<evidence type="ECO:0000256" key="1">
    <source>
        <dbReference type="ARBA" id="ARBA00022603"/>
    </source>
</evidence>
<dbReference type="EMBL" id="BJZO01000010">
    <property type="protein sequence ID" value="GEO80458.1"/>
    <property type="molecule type" value="Genomic_DNA"/>
</dbReference>
<accession>A0A512H4V8</accession>
<dbReference type="Proteomes" id="UP000321567">
    <property type="component" value="Unassembled WGS sequence"/>
</dbReference>
<dbReference type="RefSeq" id="WP_218032752.1">
    <property type="nucleotide sequence ID" value="NZ_BJZO01000010.1"/>
</dbReference>
<dbReference type="InterPro" id="IPR029063">
    <property type="entry name" value="SAM-dependent_MTases_sf"/>
</dbReference>
<evidence type="ECO:0000313" key="5">
    <source>
        <dbReference type="EMBL" id="GEO80458.1"/>
    </source>
</evidence>
<comment type="caution">
    <text evidence="5">The sequence shown here is derived from an EMBL/GenBank/DDBJ whole genome shotgun (WGS) entry which is preliminary data.</text>
</comment>
<evidence type="ECO:0000256" key="2">
    <source>
        <dbReference type="ARBA" id="ARBA00022679"/>
    </source>
</evidence>
<dbReference type="Gene3D" id="3.40.50.150">
    <property type="entry name" value="Vaccinia Virus protein VP39"/>
    <property type="match status" value="1"/>
</dbReference>
<name>A0A512H4V8_9PROT</name>
<proteinExistence type="predicted"/>
<dbReference type="SUPFAM" id="SSF53335">
    <property type="entry name" value="S-adenosyl-L-methionine-dependent methyltransferases"/>
    <property type="match status" value="1"/>
</dbReference>
<keyword evidence="2" id="KW-0808">Transferase</keyword>
<evidence type="ECO:0000259" key="4">
    <source>
        <dbReference type="Pfam" id="PF13649"/>
    </source>
</evidence>
<keyword evidence="6" id="KW-1185">Reference proteome</keyword>
<dbReference type="GO" id="GO:0008168">
    <property type="term" value="F:methyltransferase activity"/>
    <property type="evidence" value="ECO:0007669"/>
    <property type="project" value="UniProtKB-KW"/>
</dbReference>
<gene>
    <name evidence="5" type="ORF">ROR02_05890</name>
</gene>
<evidence type="ECO:0000256" key="3">
    <source>
        <dbReference type="ARBA" id="ARBA00022691"/>
    </source>
</evidence>
<evidence type="ECO:0000313" key="6">
    <source>
        <dbReference type="Proteomes" id="UP000321567"/>
    </source>
</evidence>
<keyword evidence="3" id="KW-0949">S-adenosyl-L-methionine</keyword>
<dbReference type="Pfam" id="PF13649">
    <property type="entry name" value="Methyltransf_25"/>
    <property type="match status" value="1"/>
</dbReference>
<dbReference type="PANTHER" id="PTHR43464:SF19">
    <property type="entry name" value="UBIQUINONE BIOSYNTHESIS O-METHYLTRANSFERASE, MITOCHONDRIAL"/>
    <property type="match status" value="1"/>
</dbReference>
<keyword evidence="1" id="KW-0489">Methyltransferase</keyword>
<dbReference type="InterPro" id="IPR041698">
    <property type="entry name" value="Methyltransf_25"/>
</dbReference>
<sequence>MVATFLSQHSVDGLEILDLGCGEGKNANAFTQAGARVVAVDCSNKAIGNGRVAFPTARIEWHLADAQSFASSQLDSVYDVVIAYGLLHCMERESDATSLVHEIKRITKPGGTAIVVAFNDRSHDLSAHPGFAPLLLPHSWFLEAFDDWEIKTATDTVLYEAHPHNEIHHHHSLTRMIVRKPE</sequence>
<reference evidence="5 6" key="1">
    <citation type="submission" date="2019-07" db="EMBL/GenBank/DDBJ databases">
        <title>Whole genome shotgun sequence of Rhodospirillum oryzae NBRC 107573.</title>
        <authorList>
            <person name="Hosoyama A."/>
            <person name="Uohara A."/>
            <person name="Ohji S."/>
            <person name="Ichikawa N."/>
        </authorList>
    </citation>
    <scope>NUCLEOTIDE SEQUENCE [LARGE SCALE GENOMIC DNA]</scope>
    <source>
        <strain evidence="5 6">NBRC 107573</strain>
    </source>
</reference>